<dbReference type="InterPro" id="IPR001433">
    <property type="entry name" value="OxRdtase_FAD/NAD-bd"/>
</dbReference>
<dbReference type="Proteomes" id="UP000613011">
    <property type="component" value="Unassembled WGS sequence"/>
</dbReference>
<dbReference type="InterPro" id="IPR036010">
    <property type="entry name" value="2Fe-2S_ferredoxin-like_sf"/>
</dbReference>
<dbReference type="InterPro" id="IPR039261">
    <property type="entry name" value="FNR_nucleotide-bd"/>
</dbReference>
<evidence type="ECO:0000256" key="3">
    <source>
        <dbReference type="ARBA" id="ARBA00034078"/>
    </source>
</evidence>
<dbReference type="PROSITE" id="PS51085">
    <property type="entry name" value="2FE2S_FER_2"/>
    <property type="match status" value="1"/>
</dbReference>
<keyword evidence="2" id="KW-0001">2Fe-2S</keyword>
<evidence type="ECO:0000313" key="7">
    <source>
        <dbReference type="Proteomes" id="UP000613011"/>
    </source>
</evidence>
<evidence type="ECO:0000256" key="2">
    <source>
        <dbReference type="ARBA" id="ARBA00022714"/>
    </source>
</evidence>
<feature type="domain" description="FAD-binding FR-type" evidence="5">
    <location>
        <begin position="103"/>
        <end position="205"/>
    </location>
</feature>
<sequence>MAGDTYTITLQPSGHRFACDPDTEVLRAGLEAGLFMAYSCRSGVCNTCRGRIVAGAVDWGAVHPKYLTEEDKRRGYSLLCQARPRSDLVIEVGEIDAGQAIRAKFMPARILQMQRVAPDVMVLQVGLPMNEPTVFRAGQYVEFLRPDGSRRSYSVASAPSNDGVRSFELHVRHVPGGPFTEHVFGTMQPRDVHRIEFPLGSFFLREKNDKPIVMLAAGTGFAPIKSMLLDMIRRGLQRPVTLYWGGRRRADLYMHELCEQWTREHEWLRYVPVLSEASPDCRWEGRHGFVHRAVMQDLPDLSGHQVYACGSPVVVEAARHDFSERCGLSPDDFFADSFLTAREKAGA</sequence>
<dbReference type="SUPFAM" id="SSF52343">
    <property type="entry name" value="Ferredoxin reductase-like, C-terminal NADP-linked domain"/>
    <property type="match status" value="1"/>
</dbReference>
<keyword evidence="2" id="KW-0411">Iron-sulfur</keyword>
<dbReference type="CDD" id="cd06189">
    <property type="entry name" value="flavin_oxioreductase"/>
    <property type="match status" value="1"/>
</dbReference>
<dbReference type="SUPFAM" id="SSF63380">
    <property type="entry name" value="Riboflavin synthase domain-like"/>
    <property type="match status" value="1"/>
</dbReference>
<dbReference type="AlphaFoldDB" id="A0A936ZSV0"/>
<evidence type="ECO:0000259" key="4">
    <source>
        <dbReference type="PROSITE" id="PS51085"/>
    </source>
</evidence>
<dbReference type="GO" id="GO:0016491">
    <property type="term" value="F:oxidoreductase activity"/>
    <property type="evidence" value="ECO:0007669"/>
    <property type="project" value="InterPro"/>
</dbReference>
<dbReference type="Gene3D" id="3.40.50.80">
    <property type="entry name" value="Nucleotide-binding domain of ferredoxin-NADP reductase (FNR) module"/>
    <property type="match status" value="1"/>
</dbReference>
<organism evidence="6 7">
    <name type="scientific">Ramlibacter aurantiacus</name>
    <dbReference type="NCBI Taxonomy" id="2801330"/>
    <lineage>
        <taxon>Bacteria</taxon>
        <taxon>Pseudomonadati</taxon>
        <taxon>Pseudomonadota</taxon>
        <taxon>Betaproteobacteria</taxon>
        <taxon>Burkholderiales</taxon>
        <taxon>Comamonadaceae</taxon>
        <taxon>Ramlibacter</taxon>
    </lineage>
</organism>
<dbReference type="InterPro" id="IPR017938">
    <property type="entry name" value="Riboflavin_synthase-like_b-brl"/>
</dbReference>
<dbReference type="PANTHER" id="PTHR47354:SF5">
    <property type="entry name" value="PROTEIN RFBI"/>
    <property type="match status" value="1"/>
</dbReference>
<dbReference type="InterPro" id="IPR001041">
    <property type="entry name" value="2Fe-2S_ferredoxin-type"/>
</dbReference>
<dbReference type="PRINTS" id="PR00410">
    <property type="entry name" value="PHEHYDRXLASE"/>
</dbReference>
<dbReference type="SUPFAM" id="SSF54292">
    <property type="entry name" value="2Fe-2S ferredoxin-like"/>
    <property type="match status" value="1"/>
</dbReference>
<dbReference type="PROSITE" id="PS51384">
    <property type="entry name" value="FAD_FR"/>
    <property type="match status" value="1"/>
</dbReference>
<comment type="caution">
    <text evidence="6">The sequence shown here is derived from an EMBL/GenBank/DDBJ whole genome shotgun (WGS) entry which is preliminary data.</text>
</comment>
<dbReference type="PRINTS" id="PR00371">
    <property type="entry name" value="FPNCR"/>
</dbReference>
<dbReference type="GO" id="GO:0051537">
    <property type="term" value="F:2 iron, 2 sulfur cluster binding"/>
    <property type="evidence" value="ECO:0007669"/>
    <property type="project" value="UniProtKB-KW"/>
</dbReference>
<protein>
    <submittedName>
        <fullName evidence="6">CDP-6-deoxy-delta-3,4-glucoseen reductase</fullName>
    </submittedName>
</protein>
<comment type="cofactor">
    <cofactor evidence="3">
        <name>[2Fe-2S] cluster</name>
        <dbReference type="ChEBI" id="CHEBI:190135"/>
    </cofactor>
</comment>
<dbReference type="PANTHER" id="PTHR47354">
    <property type="entry name" value="NADH OXIDOREDUCTASE HCR"/>
    <property type="match status" value="1"/>
</dbReference>
<dbReference type="CDD" id="cd00207">
    <property type="entry name" value="fer2"/>
    <property type="match status" value="1"/>
</dbReference>
<dbReference type="RefSeq" id="WP_201686153.1">
    <property type="nucleotide sequence ID" value="NZ_JAEQNA010000011.1"/>
</dbReference>
<evidence type="ECO:0000256" key="1">
    <source>
        <dbReference type="ARBA" id="ARBA00001974"/>
    </source>
</evidence>
<accession>A0A936ZSV0</accession>
<keyword evidence="7" id="KW-1185">Reference proteome</keyword>
<dbReference type="InterPro" id="IPR008333">
    <property type="entry name" value="Cbr1-like_FAD-bd_dom"/>
</dbReference>
<dbReference type="InterPro" id="IPR017927">
    <property type="entry name" value="FAD-bd_FR_type"/>
</dbReference>
<keyword evidence="2" id="KW-0479">Metal-binding</keyword>
<evidence type="ECO:0000313" key="6">
    <source>
        <dbReference type="EMBL" id="MBL0423010.1"/>
    </source>
</evidence>
<proteinExistence type="predicted"/>
<dbReference type="Pfam" id="PF00111">
    <property type="entry name" value="Fer2"/>
    <property type="match status" value="1"/>
</dbReference>
<dbReference type="Gene3D" id="2.40.30.10">
    <property type="entry name" value="Translation factors"/>
    <property type="match status" value="1"/>
</dbReference>
<dbReference type="Gene3D" id="3.10.20.30">
    <property type="match status" value="1"/>
</dbReference>
<dbReference type="Pfam" id="PF00970">
    <property type="entry name" value="FAD_binding_6"/>
    <property type="match status" value="1"/>
</dbReference>
<dbReference type="Pfam" id="PF00175">
    <property type="entry name" value="NAD_binding_1"/>
    <property type="match status" value="1"/>
</dbReference>
<name>A0A936ZSV0_9BURK</name>
<dbReference type="InterPro" id="IPR050415">
    <property type="entry name" value="MRET"/>
</dbReference>
<dbReference type="InterPro" id="IPR012675">
    <property type="entry name" value="Beta-grasp_dom_sf"/>
</dbReference>
<dbReference type="EMBL" id="JAEQNA010000011">
    <property type="protein sequence ID" value="MBL0423010.1"/>
    <property type="molecule type" value="Genomic_DNA"/>
</dbReference>
<reference evidence="6" key="1">
    <citation type="submission" date="2021-01" db="EMBL/GenBank/DDBJ databases">
        <title>Ramlibacter sp. strain AW1 16S ribosomal RNA gene Genome sequencing and assembly.</title>
        <authorList>
            <person name="Kang M."/>
        </authorList>
    </citation>
    <scope>NUCLEOTIDE SEQUENCE</scope>
    <source>
        <strain evidence="6">AW1</strain>
    </source>
</reference>
<feature type="domain" description="2Fe-2S ferredoxin-type" evidence="4">
    <location>
        <begin position="6"/>
        <end position="96"/>
    </location>
</feature>
<dbReference type="InterPro" id="IPR001709">
    <property type="entry name" value="Flavoprot_Pyr_Nucl_cyt_Rdtase"/>
</dbReference>
<comment type="cofactor">
    <cofactor evidence="1">
        <name>FAD</name>
        <dbReference type="ChEBI" id="CHEBI:57692"/>
    </cofactor>
</comment>
<gene>
    <name evidence="6" type="ORF">JI739_21920</name>
</gene>
<keyword evidence="2" id="KW-0408">Iron</keyword>
<evidence type="ECO:0000259" key="5">
    <source>
        <dbReference type="PROSITE" id="PS51384"/>
    </source>
</evidence>